<dbReference type="Proteomes" id="UP000280008">
    <property type="component" value="Unassembled WGS sequence"/>
</dbReference>
<organism evidence="1 2">
    <name type="scientific">Frondihabitans australicus</name>
    <dbReference type="NCBI Taxonomy" id="386892"/>
    <lineage>
        <taxon>Bacteria</taxon>
        <taxon>Bacillati</taxon>
        <taxon>Actinomycetota</taxon>
        <taxon>Actinomycetes</taxon>
        <taxon>Micrococcales</taxon>
        <taxon>Microbacteriaceae</taxon>
        <taxon>Frondihabitans</taxon>
    </lineage>
</organism>
<sequence>MDARDAFRDMLRDRVGPGLRELGFAGSGNTWRLRGDAGDWAVVNFQKSQWGSSQAVRFYINMLFVLEPMREFLVDYEQRRPSRIPGRFDHVWEKRLDRLPRKGLSMRQIWDFADGADAEGVAAEVVSTVEVAAMPTFRRLLDRKSFVAELANAENGGMLGGWLSRTSPEGTRALILSEAGPGNEVGALLQSLEAGLRVEDGVEEGTWDHRQLAIIEWIRRRLEQPEE</sequence>
<dbReference type="Pfam" id="PF14137">
    <property type="entry name" value="DUF4304"/>
    <property type="match status" value="1"/>
</dbReference>
<reference evidence="1 2" key="1">
    <citation type="submission" date="2018-10" db="EMBL/GenBank/DDBJ databases">
        <title>Sequencing the genomes of 1000 actinobacteria strains.</title>
        <authorList>
            <person name="Klenk H.-P."/>
        </authorList>
    </citation>
    <scope>NUCLEOTIDE SEQUENCE [LARGE SCALE GENOMIC DNA]</scope>
    <source>
        <strain evidence="1 2">DSM 17894</strain>
    </source>
</reference>
<dbReference type="AlphaFoldDB" id="A0A495IBM1"/>
<dbReference type="EMBL" id="RBKS01000001">
    <property type="protein sequence ID" value="RKR73394.1"/>
    <property type="molecule type" value="Genomic_DNA"/>
</dbReference>
<dbReference type="OrthoDB" id="5146005at2"/>
<name>A0A495IBM1_9MICO</name>
<comment type="caution">
    <text evidence="1">The sequence shown here is derived from an EMBL/GenBank/DDBJ whole genome shotgun (WGS) entry which is preliminary data.</text>
</comment>
<protein>
    <submittedName>
        <fullName evidence="1">Uncharacterized protein DUF4304</fullName>
    </submittedName>
</protein>
<dbReference type="RefSeq" id="WP_121368262.1">
    <property type="nucleotide sequence ID" value="NZ_RBKS01000001.1"/>
</dbReference>
<proteinExistence type="predicted"/>
<accession>A0A495IBM1</accession>
<dbReference type="InterPro" id="IPR025412">
    <property type="entry name" value="DUF4304"/>
</dbReference>
<keyword evidence="2" id="KW-1185">Reference proteome</keyword>
<gene>
    <name evidence="1" type="ORF">C8E83_0486</name>
</gene>
<evidence type="ECO:0000313" key="1">
    <source>
        <dbReference type="EMBL" id="RKR73394.1"/>
    </source>
</evidence>
<evidence type="ECO:0000313" key="2">
    <source>
        <dbReference type="Proteomes" id="UP000280008"/>
    </source>
</evidence>